<comment type="caution">
    <text evidence="9">The sequence shown here is derived from an EMBL/GenBank/DDBJ whole genome shotgun (WGS) entry which is preliminary data.</text>
</comment>
<evidence type="ECO:0000256" key="1">
    <source>
        <dbReference type="ARBA" id="ARBA00000085"/>
    </source>
</evidence>
<name>A0ABP9P8R6_9BACT</name>
<dbReference type="PANTHER" id="PTHR44936:SF10">
    <property type="entry name" value="SENSOR PROTEIN RSTB"/>
    <property type="match status" value="1"/>
</dbReference>
<keyword evidence="4" id="KW-0808">Transferase</keyword>
<dbReference type="SUPFAM" id="SSF55874">
    <property type="entry name" value="ATPase domain of HSP90 chaperone/DNA topoisomerase II/histidine kinase"/>
    <property type="match status" value="1"/>
</dbReference>
<keyword evidence="5" id="KW-0547">Nucleotide-binding</keyword>
<dbReference type="InterPro" id="IPR004358">
    <property type="entry name" value="Sig_transdc_His_kin-like_C"/>
</dbReference>
<accession>A0ABP9P8R6</accession>
<keyword evidence="10" id="KW-1185">Reference proteome</keyword>
<evidence type="ECO:0000259" key="8">
    <source>
        <dbReference type="PROSITE" id="PS50109"/>
    </source>
</evidence>
<evidence type="ECO:0000256" key="5">
    <source>
        <dbReference type="ARBA" id="ARBA00022741"/>
    </source>
</evidence>
<dbReference type="InterPro" id="IPR011989">
    <property type="entry name" value="ARM-like"/>
</dbReference>
<dbReference type="Pfam" id="PF02518">
    <property type="entry name" value="HATPase_c"/>
    <property type="match status" value="1"/>
</dbReference>
<dbReference type="SUPFAM" id="SSF48371">
    <property type="entry name" value="ARM repeat"/>
    <property type="match status" value="1"/>
</dbReference>
<protein>
    <recommendedName>
        <fullName evidence="2">histidine kinase</fullName>
        <ecNumber evidence="2">2.7.13.3</ecNumber>
    </recommendedName>
</protein>
<dbReference type="SMART" id="SM00387">
    <property type="entry name" value="HATPase_c"/>
    <property type="match status" value="1"/>
</dbReference>
<keyword evidence="3" id="KW-0597">Phosphoprotein</keyword>
<proteinExistence type="predicted"/>
<dbReference type="Gene3D" id="1.10.287.130">
    <property type="match status" value="1"/>
</dbReference>
<evidence type="ECO:0000256" key="7">
    <source>
        <dbReference type="ARBA" id="ARBA00022840"/>
    </source>
</evidence>
<dbReference type="InterPro" id="IPR003594">
    <property type="entry name" value="HATPase_dom"/>
</dbReference>
<keyword evidence="7" id="KW-0067">ATP-binding</keyword>
<dbReference type="InterPro" id="IPR005467">
    <property type="entry name" value="His_kinase_dom"/>
</dbReference>
<keyword evidence="6" id="KW-0418">Kinase</keyword>
<dbReference type="Proteomes" id="UP001499852">
    <property type="component" value="Unassembled WGS sequence"/>
</dbReference>
<dbReference type="InterPro" id="IPR050980">
    <property type="entry name" value="2C_sensor_his_kinase"/>
</dbReference>
<comment type="catalytic activity">
    <reaction evidence="1">
        <text>ATP + protein L-histidine = ADP + protein N-phospho-L-histidine.</text>
        <dbReference type="EC" id="2.7.13.3"/>
    </reaction>
</comment>
<sequence>MNSDMEASADDLDSWLGRLQSDAGDVPWQQRQEWAQTVSDYVCNMPVTAPVLDLILRLAQDAKWDVRLVIARRLFSFPEEIFESLVSLLAQDTNAYVSEAARLAMARRIPRDKKPARNRHKGLQSLVAEISRSHGAMAAKAASAFADRQTNEVLLSVAHDIKTILTPVLSNLECLTDTEALPKADAARLTKIRRGLDDLQGLLTAINAFSRTIRIELREEDIASLAAEAAEKARDNVSSDHKDATVVEVLLDIAPGLRARVSRPHLMMVLTNTIQNGIECHEQRFKFRPGSVKVSATIDADTLRMTIADTGGGVSARDLEKLLDFIPGHSSKSKGNGYGLPIARRYVEDHGGTLMLSSAEGVGLTVDIQLPIQPFT</sequence>
<reference evidence="10" key="1">
    <citation type="journal article" date="2019" name="Int. J. Syst. Evol. Microbiol.">
        <title>The Global Catalogue of Microorganisms (GCM) 10K type strain sequencing project: providing services to taxonomists for standard genome sequencing and annotation.</title>
        <authorList>
            <consortium name="The Broad Institute Genomics Platform"/>
            <consortium name="The Broad Institute Genome Sequencing Center for Infectious Disease"/>
            <person name="Wu L."/>
            <person name="Ma J."/>
        </authorList>
    </citation>
    <scope>NUCLEOTIDE SEQUENCE [LARGE SCALE GENOMIC DNA]</scope>
    <source>
        <strain evidence="10">JCM 18053</strain>
    </source>
</reference>
<evidence type="ECO:0000256" key="6">
    <source>
        <dbReference type="ARBA" id="ARBA00022777"/>
    </source>
</evidence>
<evidence type="ECO:0000313" key="9">
    <source>
        <dbReference type="EMBL" id="GAA5141053.1"/>
    </source>
</evidence>
<feature type="domain" description="Histidine kinase" evidence="8">
    <location>
        <begin position="156"/>
        <end position="374"/>
    </location>
</feature>
<evidence type="ECO:0000256" key="4">
    <source>
        <dbReference type="ARBA" id="ARBA00022679"/>
    </source>
</evidence>
<organism evidence="9 10">
    <name type="scientific">Prosthecobacter algae</name>
    <dbReference type="NCBI Taxonomy" id="1144682"/>
    <lineage>
        <taxon>Bacteria</taxon>
        <taxon>Pseudomonadati</taxon>
        <taxon>Verrucomicrobiota</taxon>
        <taxon>Verrucomicrobiia</taxon>
        <taxon>Verrucomicrobiales</taxon>
        <taxon>Verrucomicrobiaceae</taxon>
        <taxon>Prosthecobacter</taxon>
    </lineage>
</organism>
<gene>
    <name evidence="9" type="ORF">GCM10023213_24630</name>
</gene>
<dbReference type="CDD" id="cd00082">
    <property type="entry name" value="HisKA"/>
    <property type="match status" value="1"/>
</dbReference>
<dbReference type="Gene3D" id="3.30.565.10">
    <property type="entry name" value="Histidine kinase-like ATPase, C-terminal domain"/>
    <property type="match status" value="1"/>
</dbReference>
<dbReference type="EMBL" id="BAABIA010000004">
    <property type="protein sequence ID" value="GAA5141053.1"/>
    <property type="molecule type" value="Genomic_DNA"/>
</dbReference>
<dbReference type="Gene3D" id="1.25.10.10">
    <property type="entry name" value="Leucine-rich Repeat Variant"/>
    <property type="match status" value="1"/>
</dbReference>
<dbReference type="EC" id="2.7.13.3" evidence="2"/>
<dbReference type="InterPro" id="IPR003661">
    <property type="entry name" value="HisK_dim/P_dom"/>
</dbReference>
<evidence type="ECO:0000256" key="3">
    <source>
        <dbReference type="ARBA" id="ARBA00022553"/>
    </source>
</evidence>
<dbReference type="PRINTS" id="PR00344">
    <property type="entry name" value="BCTRLSENSOR"/>
</dbReference>
<dbReference type="PROSITE" id="PS50109">
    <property type="entry name" value="HIS_KIN"/>
    <property type="match status" value="1"/>
</dbReference>
<evidence type="ECO:0000256" key="2">
    <source>
        <dbReference type="ARBA" id="ARBA00012438"/>
    </source>
</evidence>
<dbReference type="PANTHER" id="PTHR44936">
    <property type="entry name" value="SENSOR PROTEIN CREC"/>
    <property type="match status" value="1"/>
</dbReference>
<dbReference type="InterPro" id="IPR016024">
    <property type="entry name" value="ARM-type_fold"/>
</dbReference>
<dbReference type="InterPro" id="IPR036890">
    <property type="entry name" value="HATPase_C_sf"/>
</dbReference>
<evidence type="ECO:0000313" key="10">
    <source>
        <dbReference type="Proteomes" id="UP001499852"/>
    </source>
</evidence>